<dbReference type="GO" id="GO:0030956">
    <property type="term" value="C:glutamyl-tRNA(Gln) amidotransferase complex"/>
    <property type="evidence" value="ECO:0007669"/>
    <property type="project" value="TreeGrafter"/>
</dbReference>
<dbReference type="GO" id="GO:0050567">
    <property type="term" value="F:glutaminyl-tRNA synthase (glutamine-hydrolyzing) activity"/>
    <property type="evidence" value="ECO:0007669"/>
    <property type="project" value="TreeGrafter"/>
</dbReference>
<feature type="compositionally biased region" description="Basic and acidic residues" evidence="1">
    <location>
        <begin position="1"/>
        <end position="11"/>
    </location>
</feature>
<proteinExistence type="predicted"/>
<dbReference type="PANTHER" id="PTHR11895">
    <property type="entry name" value="TRANSAMIDASE"/>
    <property type="match status" value="1"/>
</dbReference>
<dbReference type="GeneID" id="96009635"/>
<keyword evidence="4" id="KW-1185">Reference proteome</keyword>
<dbReference type="GO" id="GO:0032543">
    <property type="term" value="P:mitochondrial translation"/>
    <property type="evidence" value="ECO:0007669"/>
    <property type="project" value="TreeGrafter"/>
</dbReference>
<dbReference type="PANTHER" id="PTHR11895:SF7">
    <property type="entry name" value="GLUTAMYL-TRNA(GLN) AMIDOTRANSFERASE SUBUNIT A, MITOCHONDRIAL"/>
    <property type="match status" value="1"/>
</dbReference>
<dbReference type="InterPro" id="IPR023631">
    <property type="entry name" value="Amidase_dom"/>
</dbReference>
<sequence>MEDQASKREGVDSLITPTAPTLPPTITELKRQTTVESYMLNVFTVPASLAGLPALSVPVPLPEDARSGMDAAEVRSVGMQIIGQYGSDEGVFDVAHIIEDLDSTSK</sequence>
<dbReference type="AlphaFoldDB" id="A0AB34KDF6"/>
<accession>A0AB34KDF6</accession>
<name>A0AB34KDF6_9PEZI</name>
<evidence type="ECO:0000313" key="3">
    <source>
        <dbReference type="EMBL" id="KAL1582929.1"/>
    </source>
</evidence>
<comment type="caution">
    <text evidence="3">The sequence shown here is derived from an EMBL/GenBank/DDBJ whole genome shotgun (WGS) entry which is preliminary data.</text>
</comment>
<dbReference type="InterPro" id="IPR000120">
    <property type="entry name" value="Amidase"/>
</dbReference>
<protein>
    <recommendedName>
        <fullName evidence="2">Amidase domain-containing protein</fullName>
    </recommendedName>
</protein>
<feature type="region of interest" description="Disordered" evidence="1">
    <location>
        <begin position="1"/>
        <end position="26"/>
    </location>
</feature>
<dbReference type="EMBL" id="JAAQHG020000041">
    <property type="protein sequence ID" value="KAL1582929.1"/>
    <property type="molecule type" value="Genomic_DNA"/>
</dbReference>
<dbReference type="GO" id="GO:0005739">
    <property type="term" value="C:mitochondrion"/>
    <property type="evidence" value="ECO:0007669"/>
    <property type="project" value="TreeGrafter"/>
</dbReference>
<reference evidence="3 4" key="1">
    <citation type="journal article" date="2020" name="Microbiol. Resour. Announc.">
        <title>Draft Genome Sequence of a Cladosporium Species Isolated from the Mesophotic Ascidian Didemnum maculosum.</title>
        <authorList>
            <person name="Gioti A."/>
            <person name="Siaperas R."/>
            <person name="Nikolaivits E."/>
            <person name="Le Goff G."/>
            <person name="Ouazzani J."/>
            <person name="Kotoulas G."/>
            <person name="Topakas E."/>
        </authorList>
    </citation>
    <scope>NUCLEOTIDE SEQUENCE [LARGE SCALE GENOMIC DNA]</scope>
    <source>
        <strain evidence="3 4">TM138-S3</strain>
    </source>
</reference>
<evidence type="ECO:0000313" key="4">
    <source>
        <dbReference type="Proteomes" id="UP000803884"/>
    </source>
</evidence>
<dbReference type="Proteomes" id="UP000803884">
    <property type="component" value="Unassembled WGS sequence"/>
</dbReference>
<dbReference type="GO" id="GO:0070681">
    <property type="term" value="P:glutaminyl-tRNAGln biosynthesis via transamidation"/>
    <property type="evidence" value="ECO:0007669"/>
    <property type="project" value="TreeGrafter"/>
</dbReference>
<organism evidence="3 4">
    <name type="scientific">Cladosporium halotolerans</name>
    <dbReference type="NCBI Taxonomy" id="1052096"/>
    <lineage>
        <taxon>Eukaryota</taxon>
        <taxon>Fungi</taxon>
        <taxon>Dikarya</taxon>
        <taxon>Ascomycota</taxon>
        <taxon>Pezizomycotina</taxon>
        <taxon>Dothideomycetes</taxon>
        <taxon>Dothideomycetidae</taxon>
        <taxon>Cladosporiales</taxon>
        <taxon>Cladosporiaceae</taxon>
        <taxon>Cladosporium</taxon>
    </lineage>
</organism>
<feature type="compositionally biased region" description="Low complexity" evidence="1">
    <location>
        <begin position="14"/>
        <end position="26"/>
    </location>
</feature>
<evidence type="ECO:0000256" key="1">
    <source>
        <dbReference type="SAM" id="MobiDB-lite"/>
    </source>
</evidence>
<gene>
    <name evidence="3" type="ORF">WHR41_08193</name>
</gene>
<dbReference type="Gene3D" id="3.90.1300.10">
    <property type="entry name" value="Amidase signature (AS) domain"/>
    <property type="match status" value="1"/>
</dbReference>
<evidence type="ECO:0000259" key="2">
    <source>
        <dbReference type="Pfam" id="PF01425"/>
    </source>
</evidence>
<dbReference type="RefSeq" id="XP_069226036.1">
    <property type="nucleotide sequence ID" value="XM_069376797.1"/>
</dbReference>
<feature type="domain" description="Amidase" evidence="2">
    <location>
        <begin position="9"/>
        <end position="91"/>
    </location>
</feature>
<dbReference type="Pfam" id="PF01425">
    <property type="entry name" value="Amidase"/>
    <property type="match status" value="1"/>
</dbReference>
<dbReference type="InterPro" id="IPR036928">
    <property type="entry name" value="AS_sf"/>
</dbReference>
<dbReference type="SUPFAM" id="SSF75304">
    <property type="entry name" value="Amidase signature (AS) enzymes"/>
    <property type="match status" value="1"/>
</dbReference>